<comment type="caution">
    <text evidence="4">The sequence shown here is derived from an EMBL/GenBank/DDBJ whole genome shotgun (WGS) entry which is preliminary data.</text>
</comment>
<name>A0A8I0DQ84_9FIRM</name>
<proteinExistence type="predicted"/>
<dbReference type="AlphaFoldDB" id="A0A8I0DQ84"/>
<dbReference type="Pfam" id="PF14278">
    <property type="entry name" value="TetR_C_8"/>
    <property type="match status" value="1"/>
</dbReference>
<feature type="DNA-binding region" description="H-T-H motif" evidence="2">
    <location>
        <begin position="26"/>
        <end position="45"/>
    </location>
</feature>
<evidence type="ECO:0000313" key="4">
    <source>
        <dbReference type="EMBL" id="MBC5650510.1"/>
    </source>
</evidence>
<gene>
    <name evidence="4" type="ORF">H8S54_05155</name>
</gene>
<dbReference type="Proteomes" id="UP000652847">
    <property type="component" value="Unassembled WGS sequence"/>
</dbReference>
<dbReference type="PANTHER" id="PTHR43479:SF11">
    <property type="entry name" value="ACREF_ENVCD OPERON REPRESSOR-RELATED"/>
    <property type="match status" value="1"/>
</dbReference>
<dbReference type="Pfam" id="PF00440">
    <property type="entry name" value="TetR_N"/>
    <property type="match status" value="1"/>
</dbReference>
<accession>A0A8I0DQ84</accession>
<dbReference type="InterPro" id="IPR001647">
    <property type="entry name" value="HTH_TetR"/>
</dbReference>
<dbReference type="RefSeq" id="WP_117851278.1">
    <property type="nucleotide sequence ID" value="NZ_JACOOT010000011.1"/>
</dbReference>
<evidence type="ECO:0000259" key="3">
    <source>
        <dbReference type="PROSITE" id="PS50977"/>
    </source>
</evidence>
<dbReference type="SUPFAM" id="SSF46689">
    <property type="entry name" value="Homeodomain-like"/>
    <property type="match status" value="1"/>
</dbReference>
<dbReference type="EMBL" id="JACOOT010000011">
    <property type="protein sequence ID" value="MBC5650510.1"/>
    <property type="molecule type" value="Genomic_DNA"/>
</dbReference>
<dbReference type="PROSITE" id="PS50977">
    <property type="entry name" value="HTH_TETR_2"/>
    <property type="match status" value="1"/>
</dbReference>
<evidence type="ECO:0000256" key="1">
    <source>
        <dbReference type="ARBA" id="ARBA00023125"/>
    </source>
</evidence>
<dbReference type="InterPro" id="IPR039532">
    <property type="entry name" value="TetR_C_Firmicutes"/>
</dbReference>
<dbReference type="InterPro" id="IPR050624">
    <property type="entry name" value="HTH-type_Tx_Regulator"/>
</dbReference>
<keyword evidence="5" id="KW-1185">Reference proteome</keyword>
<reference evidence="4 5" key="1">
    <citation type="submission" date="2020-08" db="EMBL/GenBank/DDBJ databases">
        <title>Genome public.</title>
        <authorList>
            <person name="Liu C."/>
            <person name="Sun Q."/>
        </authorList>
    </citation>
    <scope>NUCLEOTIDE SEQUENCE [LARGE SCALE GENOMIC DNA]</scope>
    <source>
        <strain evidence="4 5">BX17</strain>
    </source>
</reference>
<dbReference type="InterPro" id="IPR009057">
    <property type="entry name" value="Homeodomain-like_sf"/>
</dbReference>
<protein>
    <submittedName>
        <fullName evidence="4">TetR/AcrR family transcriptional regulator</fullName>
    </submittedName>
</protein>
<dbReference type="Gene3D" id="1.10.357.10">
    <property type="entry name" value="Tetracycline Repressor, domain 2"/>
    <property type="match status" value="1"/>
</dbReference>
<keyword evidence="1 2" id="KW-0238">DNA-binding</keyword>
<dbReference type="GO" id="GO:0003677">
    <property type="term" value="F:DNA binding"/>
    <property type="evidence" value="ECO:0007669"/>
    <property type="project" value="UniProtKB-UniRule"/>
</dbReference>
<sequence>MSSFTKEVIIKTLFELLNEKPLAKITVKDIVERCGVNRNTFYYHFRDISDVVECALKREVDKAFEQPVEIDSVLECLEVLVNLIGENRKAMLHIYGSLQRENFTNALDKMCQYIVRQYAEHNFDPEILEKEEVKVLMHFHKCVMTGVMLDWMDHRMSYDLTEYAGKIRALYGNTFEKTLEKAAGAKPAQLKII</sequence>
<feature type="domain" description="HTH tetR-type" evidence="3">
    <location>
        <begin position="3"/>
        <end position="63"/>
    </location>
</feature>
<organism evidence="4 5">
    <name type="scientific">Blautia segnis</name>
    <dbReference type="NCBI Taxonomy" id="2763030"/>
    <lineage>
        <taxon>Bacteria</taxon>
        <taxon>Bacillati</taxon>
        <taxon>Bacillota</taxon>
        <taxon>Clostridia</taxon>
        <taxon>Lachnospirales</taxon>
        <taxon>Lachnospiraceae</taxon>
        <taxon>Blautia</taxon>
    </lineage>
</organism>
<evidence type="ECO:0000313" key="5">
    <source>
        <dbReference type="Proteomes" id="UP000652847"/>
    </source>
</evidence>
<dbReference type="PANTHER" id="PTHR43479">
    <property type="entry name" value="ACREF/ENVCD OPERON REPRESSOR-RELATED"/>
    <property type="match status" value="1"/>
</dbReference>
<evidence type="ECO:0000256" key="2">
    <source>
        <dbReference type="PROSITE-ProRule" id="PRU00335"/>
    </source>
</evidence>